<evidence type="ECO:0000313" key="2">
    <source>
        <dbReference type="Proteomes" id="UP001500728"/>
    </source>
</evidence>
<evidence type="ECO:0000313" key="1">
    <source>
        <dbReference type="EMBL" id="GAA3253974.1"/>
    </source>
</evidence>
<reference evidence="2" key="1">
    <citation type="journal article" date="2019" name="Int. J. Syst. Evol. Microbiol.">
        <title>The Global Catalogue of Microorganisms (GCM) 10K type strain sequencing project: providing services to taxonomists for standard genome sequencing and annotation.</title>
        <authorList>
            <consortium name="The Broad Institute Genomics Platform"/>
            <consortium name="The Broad Institute Genome Sequencing Center for Infectious Disease"/>
            <person name="Wu L."/>
            <person name="Ma J."/>
        </authorList>
    </citation>
    <scope>NUCLEOTIDE SEQUENCE [LARGE SCALE GENOMIC DNA]</scope>
    <source>
        <strain evidence="2">JCM 9381</strain>
    </source>
</reference>
<keyword evidence="2" id="KW-1185">Reference proteome</keyword>
<dbReference type="Pfam" id="PF19746">
    <property type="entry name" value="DUF6233"/>
    <property type="match status" value="1"/>
</dbReference>
<gene>
    <name evidence="1" type="ORF">GCM10010469_15250</name>
</gene>
<protein>
    <submittedName>
        <fullName evidence="1">DUF6233 domain-containing protein</fullName>
    </submittedName>
</protein>
<accession>A0ABP6QTU1</accession>
<proteinExistence type="predicted"/>
<comment type="caution">
    <text evidence="1">The sequence shown here is derived from an EMBL/GenBank/DDBJ whole genome shotgun (WGS) entry which is preliminary data.</text>
</comment>
<dbReference type="RefSeq" id="WP_346151511.1">
    <property type="nucleotide sequence ID" value="NZ_BAAAUW010000005.1"/>
</dbReference>
<dbReference type="Proteomes" id="UP001500728">
    <property type="component" value="Unassembled WGS sequence"/>
</dbReference>
<organism evidence="1 2">
    <name type="scientific">Streptomyces labedae</name>
    <dbReference type="NCBI Taxonomy" id="285569"/>
    <lineage>
        <taxon>Bacteria</taxon>
        <taxon>Bacillati</taxon>
        <taxon>Actinomycetota</taxon>
        <taxon>Actinomycetes</taxon>
        <taxon>Kitasatosporales</taxon>
        <taxon>Streptomycetaceae</taxon>
        <taxon>Streptomyces</taxon>
    </lineage>
</organism>
<sequence length="118" mass="13359">MSDQPSRLELLRFARRVVVQQATAAVRQLDGWIADEEWREAERRRGEEMRPPPPDWLLQYGLNRKNVDAVHAGDCWAATKSGRCRPASHEQVVEALRHGVPACVHCRPDTALGLLDNP</sequence>
<name>A0ABP6QTU1_9ACTN</name>
<dbReference type="InterPro" id="IPR046200">
    <property type="entry name" value="DUF6233"/>
</dbReference>
<dbReference type="EMBL" id="BAAAUW010000005">
    <property type="protein sequence ID" value="GAA3253974.1"/>
    <property type="molecule type" value="Genomic_DNA"/>
</dbReference>